<dbReference type="EMBL" id="CP002156">
    <property type="protein sequence ID" value="ADM08439.1"/>
    <property type="molecule type" value="Genomic_DNA"/>
</dbReference>
<name>E0TBU6_PARBH</name>
<reference evidence="2 3" key="2">
    <citation type="journal article" date="2011" name="J. Bacteriol.">
        <title>Complete genome sequence of strain HTCC2503T of Parvularcula bermudensis, the type species of the order "Parvularculales" in the class Alphaproteobacteria.</title>
        <authorList>
            <person name="Oh H.M."/>
            <person name="Kang I."/>
            <person name="Vergin K.L."/>
            <person name="Kang D."/>
            <person name="Rhee K.H."/>
            <person name="Giovannoni S.J."/>
            <person name="Cho J.C."/>
        </authorList>
    </citation>
    <scope>NUCLEOTIDE SEQUENCE [LARGE SCALE GENOMIC DNA]</scope>
    <source>
        <strain evidence="3">ATCC BAA-594 / HTCC2503 / KCTC 12087</strain>
    </source>
</reference>
<sequence>MAVSARQITTSGVPVDASEEEIVAPAPDYVRQDLKLSIDEFTGEAPISPALRMQHLLGKEFASVSEEKWSPRKTALFVVLTCGSFWLTMVLLAVALLG</sequence>
<dbReference type="HOGENOM" id="CLU_2331177_0_0_5"/>
<evidence type="ECO:0000313" key="3">
    <source>
        <dbReference type="Proteomes" id="UP000001302"/>
    </source>
</evidence>
<keyword evidence="3" id="KW-1185">Reference proteome</keyword>
<evidence type="ECO:0000313" key="2">
    <source>
        <dbReference type="EMBL" id="ADM08439.1"/>
    </source>
</evidence>
<keyword evidence="1" id="KW-1133">Transmembrane helix</keyword>
<feature type="transmembrane region" description="Helical" evidence="1">
    <location>
        <begin position="75"/>
        <end position="97"/>
    </location>
</feature>
<keyword evidence="1" id="KW-0812">Transmembrane</keyword>
<gene>
    <name evidence="2" type="ordered locus">PB2503_01802</name>
</gene>
<dbReference type="Proteomes" id="UP000001302">
    <property type="component" value="Chromosome"/>
</dbReference>
<dbReference type="RefSeq" id="WP_013299413.1">
    <property type="nucleotide sequence ID" value="NC_014414.1"/>
</dbReference>
<protein>
    <submittedName>
        <fullName evidence="2">NADH dehydrogenase subunit I</fullName>
    </submittedName>
</protein>
<keyword evidence="1" id="KW-0472">Membrane</keyword>
<dbReference type="AlphaFoldDB" id="E0TBU6"/>
<organism evidence="2 3">
    <name type="scientific">Parvularcula bermudensis (strain ATCC BAA-594 / HTCC2503 / KCTC 12087)</name>
    <dbReference type="NCBI Taxonomy" id="314260"/>
    <lineage>
        <taxon>Bacteria</taxon>
        <taxon>Pseudomonadati</taxon>
        <taxon>Pseudomonadota</taxon>
        <taxon>Alphaproteobacteria</taxon>
        <taxon>Parvularculales</taxon>
        <taxon>Parvularculaceae</taxon>
        <taxon>Parvularcula</taxon>
    </lineage>
</organism>
<dbReference type="KEGG" id="pbr:PB2503_01802"/>
<proteinExistence type="predicted"/>
<reference evidence="3" key="1">
    <citation type="submission" date="2010-08" db="EMBL/GenBank/DDBJ databases">
        <title>Genome sequence of Parvularcula bermudensis HTCC2503.</title>
        <authorList>
            <person name="Kang D.-M."/>
            <person name="Oh H.-M."/>
            <person name="Cho J.-C."/>
        </authorList>
    </citation>
    <scope>NUCLEOTIDE SEQUENCE [LARGE SCALE GENOMIC DNA]</scope>
    <source>
        <strain evidence="3">ATCC BAA-594 / HTCC2503 / KCTC 12087</strain>
    </source>
</reference>
<dbReference type="OrthoDB" id="7631594at2"/>
<accession>E0TBU6</accession>
<evidence type="ECO:0000256" key="1">
    <source>
        <dbReference type="SAM" id="Phobius"/>
    </source>
</evidence>